<reference evidence="13" key="1">
    <citation type="submission" date="2017-01" db="EMBL/GenBank/DDBJ databases">
        <authorList>
            <person name="Wang Y."/>
            <person name="White M."/>
            <person name="Kvist S."/>
            <person name="Moncalvo J.-M."/>
        </authorList>
    </citation>
    <scope>NUCLEOTIDE SEQUENCE [LARGE SCALE GENOMIC DNA]</scope>
    <source>
        <strain evidence="13">COL-18-3</strain>
    </source>
</reference>
<dbReference type="Proteomes" id="UP000188320">
    <property type="component" value="Unassembled WGS sequence"/>
</dbReference>
<feature type="transmembrane region" description="Helical" evidence="9">
    <location>
        <begin position="419"/>
        <end position="436"/>
    </location>
</feature>
<comment type="subunit">
    <text evidence="4 9">Component of 250-400 kDa complexes called cytochrome oxidase assembly intermediates or COA complexes.</text>
</comment>
<comment type="function">
    <text evidence="1 9">Required for assembly of cytochrome c oxidase (complex IV).</text>
</comment>
<evidence type="ECO:0000256" key="8">
    <source>
        <dbReference type="ARBA" id="ARBA00023136"/>
    </source>
</evidence>
<name>A0A1R1PUT3_ZANCU</name>
<evidence type="ECO:0000256" key="7">
    <source>
        <dbReference type="ARBA" id="ARBA00023128"/>
    </source>
</evidence>
<dbReference type="AlphaFoldDB" id="A0A1R1PUT3"/>
<protein>
    <recommendedName>
        <fullName evidence="9">Cytochrome c oxidase assembly factor 3</fullName>
    </recommendedName>
</protein>
<dbReference type="PANTHER" id="PTHR15642">
    <property type="entry name" value="CYTOCHROME C OXIDASE ASSEMBLY FACTOR 3, MITOCHONDRIAL"/>
    <property type="match status" value="1"/>
</dbReference>
<evidence type="ECO:0000256" key="4">
    <source>
        <dbReference type="ARBA" id="ARBA00011351"/>
    </source>
</evidence>
<keyword evidence="6 9" id="KW-1133">Transmembrane helix</keyword>
<evidence type="ECO:0000256" key="2">
    <source>
        <dbReference type="ARBA" id="ARBA00004304"/>
    </source>
</evidence>
<dbReference type="InterPro" id="IPR041752">
    <property type="entry name" value="Coa3"/>
</dbReference>
<keyword evidence="9" id="KW-0999">Mitochondrion inner membrane</keyword>
<evidence type="ECO:0000313" key="13">
    <source>
        <dbReference type="Proteomes" id="UP000188320"/>
    </source>
</evidence>
<evidence type="ECO:0000313" key="12">
    <source>
        <dbReference type="EMBL" id="OMH84687.1"/>
    </source>
</evidence>
<organism evidence="12 13">
    <name type="scientific">Zancudomyces culisetae</name>
    <name type="common">Gut fungus</name>
    <name type="synonym">Smittium culisetae</name>
    <dbReference type="NCBI Taxonomy" id="1213189"/>
    <lineage>
        <taxon>Eukaryota</taxon>
        <taxon>Fungi</taxon>
        <taxon>Fungi incertae sedis</taxon>
        <taxon>Zoopagomycota</taxon>
        <taxon>Kickxellomycotina</taxon>
        <taxon>Harpellomycetes</taxon>
        <taxon>Harpellales</taxon>
        <taxon>Legeriomycetaceae</taxon>
        <taxon>Zancudomyces</taxon>
    </lineage>
</organism>
<accession>A0A1R1PUT3</accession>
<dbReference type="GO" id="GO:0033617">
    <property type="term" value="P:mitochondrial respiratory chain complex IV assembly"/>
    <property type="evidence" value="ECO:0007669"/>
    <property type="project" value="UniProtKB-UniRule"/>
</dbReference>
<feature type="region of interest" description="Disordered" evidence="10">
    <location>
        <begin position="14"/>
        <end position="34"/>
    </location>
</feature>
<sequence>MERDVLEGTYLFNMHSNPQKATDTDGNSAEVKPSANELNKNSALSGLEERIENLKTHLNLTFKDYPSKLSIHQKVSALEERIMQLERDYPVWSALHFVQSGEKLPNPSSYTIVASKDPKSNSVQLKKTKLTPSLNNPLPAKNTSTIAQDMYSNYESNTNSNLKASSLVISEPDILIPNSPKKRKRGRPRLTDYVNINTTPSTSFSFMKPRSKVKIDNKRKKRKYTKREKAVDVNELVNNNTGDAISSSKMDKLIKEQVELLNKNRAQSTSQSQAQFAGKVYWPFSNSKRTSSLTKAVLTKFLSKQQQEISKFTINNDANAGLNMPTGRNVASSSHHMVDGNTAIDSTDKKDTFLNKTNKKYIKMFGKLIGKSVTASLNYGAKTRLVSTRQIGRRYLLTPSYSNKESMERGRQQYRMKNAALFAGLSLTAIGIYYYSMYAVGQEDFSDIPLPEPVKEEKA</sequence>
<dbReference type="PANTHER" id="PTHR15642:SF3">
    <property type="entry name" value="CYTOCHROME C OXIDASE ASSEMBLY FACTOR 3 HOMOLOG, MITOCHONDRIAL"/>
    <property type="match status" value="1"/>
</dbReference>
<evidence type="ECO:0000259" key="11">
    <source>
        <dbReference type="Pfam" id="PF09813"/>
    </source>
</evidence>
<evidence type="ECO:0000256" key="1">
    <source>
        <dbReference type="ARBA" id="ARBA00003064"/>
    </source>
</evidence>
<keyword evidence="13" id="KW-1185">Reference proteome</keyword>
<comment type="similarity">
    <text evidence="3 9">Belongs to the COA3 family.</text>
</comment>
<feature type="compositionally biased region" description="Polar residues" evidence="10">
    <location>
        <begin position="14"/>
        <end position="27"/>
    </location>
</feature>
<dbReference type="OrthoDB" id="10018333at2759"/>
<keyword evidence="5 9" id="KW-0812">Transmembrane</keyword>
<comment type="subcellular location">
    <subcellularLocation>
        <location evidence="2">Mitochondrion membrane</location>
        <topology evidence="2">Single-pass membrane protein</topology>
    </subcellularLocation>
</comment>
<feature type="domain" description="Cytochrome c oxidase assembly factor 3 mitochondrial coiled-coil" evidence="11">
    <location>
        <begin position="407"/>
        <end position="449"/>
    </location>
</feature>
<evidence type="ECO:0000256" key="9">
    <source>
        <dbReference type="RuleBase" id="RU367056"/>
    </source>
</evidence>
<evidence type="ECO:0000256" key="3">
    <source>
        <dbReference type="ARBA" id="ARBA00007035"/>
    </source>
</evidence>
<dbReference type="EMBL" id="LSSK01000164">
    <property type="protein sequence ID" value="OMH84687.1"/>
    <property type="molecule type" value="Genomic_DNA"/>
</dbReference>
<evidence type="ECO:0000256" key="5">
    <source>
        <dbReference type="ARBA" id="ARBA00022692"/>
    </source>
</evidence>
<comment type="caution">
    <text evidence="12">The sequence shown here is derived from an EMBL/GenBank/DDBJ whole genome shotgun (WGS) entry which is preliminary data.</text>
</comment>
<evidence type="ECO:0000256" key="6">
    <source>
        <dbReference type="ARBA" id="ARBA00022989"/>
    </source>
</evidence>
<gene>
    <name evidence="12" type="ORF">AX774_g1785</name>
</gene>
<evidence type="ECO:0000256" key="10">
    <source>
        <dbReference type="SAM" id="MobiDB-lite"/>
    </source>
</evidence>
<keyword evidence="7 9" id="KW-0496">Mitochondrion</keyword>
<dbReference type="GO" id="GO:0005743">
    <property type="term" value="C:mitochondrial inner membrane"/>
    <property type="evidence" value="ECO:0007669"/>
    <property type="project" value="UniProtKB-UniRule"/>
</dbReference>
<proteinExistence type="inferred from homology"/>
<dbReference type="Pfam" id="PF09813">
    <property type="entry name" value="Coa3_cc"/>
    <property type="match status" value="1"/>
</dbReference>
<keyword evidence="8 9" id="KW-0472">Membrane</keyword>
<dbReference type="InterPro" id="IPR018628">
    <property type="entry name" value="Coa3_CC"/>
</dbReference>